<feature type="non-terminal residue" evidence="3">
    <location>
        <position position="1"/>
    </location>
</feature>
<gene>
    <name evidence="3" type="ORF">QYE76_018092</name>
</gene>
<feature type="non-terminal residue" evidence="3">
    <location>
        <position position="79"/>
    </location>
</feature>
<sequence>PFIRRERYSPGRNLQGSSGNPMSLKVLWKREFESLEQKDKAILTYVREFSKLSRYAVEEVNTEDKKKKRFLRGLSPQFK</sequence>
<feature type="compositionally biased region" description="Polar residues" evidence="1">
    <location>
        <begin position="12"/>
        <end position="21"/>
    </location>
</feature>
<reference evidence="3" key="1">
    <citation type="submission" date="2023-07" db="EMBL/GenBank/DDBJ databases">
        <title>A chromosome-level genome assembly of Lolium multiflorum.</title>
        <authorList>
            <person name="Chen Y."/>
            <person name="Copetti D."/>
            <person name="Kolliker R."/>
            <person name="Studer B."/>
        </authorList>
    </citation>
    <scope>NUCLEOTIDE SEQUENCE</scope>
    <source>
        <strain evidence="3">02402/16</strain>
        <tissue evidence="3">Leaf</tissue>
    </source>
</reference>
<dbReference type="EMBL" id="JAUUTY010000050">
    <property type="protein sequence ID" value="KAK1603427.1"/>
    <property type="molecule type" value="Genomic_DNA"/>
</dbReference>
<comment type="caution">
    <text evidence="3">The sequence shown here is derived from an EMBL/GenBank/DDBJ whole genome shotgun (WGS) entry which is preliminary data.</text>
</comment>
<evidence type="ECO:0000313" key="4">
    <source>
        <dbReference type="Proteomes" id="UP001231189"/>
    </source>
</evidence>
<proteinExistence type="predicted"/>
<feature type="domain" description="Retrotransposon gag" evidence="2">
    <location>
        <begin position="29"/>
        <end position="75"/>
    </location>
</feature>
<accession>A0AAD8QJ80</accession>
<evidence type="ECO:0000313" key="3">
    <source>
        <dbReference type="EMBL" id="KAK1603427.1"/>
    </source>
</evidence>
<dbReference type="InterPro" id="IPR005162">
    <property type="entry name" value="Retrotrans_gag_dom"/>
</dbReference>
<protein>
    <recommendedName>
        <fullName evidence="2">Retrotransposon gag domain-containing protein</fullName>
    </recommendedName>
</protein>
<dbReference type="Pfam" id="PF03732">
    <property type="entry name" value="Retrotrans_gag"/>
    <property type="match status" value="1"/>
</dbReference>
<evidence type="ECO:0000256" key="1">
    <source>
        <dbReference type="SAM" id="MobiDB-lite"/>
    </source>
</evidence>
<evidence type="ECO:0000259" key="2">
    <source>
        <dbReference type="Pfam" id="PF03732"/>
    </source>
</evidence>
<feature type="region of interest" description="Disordered" evidence="1">
    <location>
        <begin position="1"/>
        <end position="21"/>
    </location>
</feature>
<dbReference type="Proteomes" id="UP001231189">
    <property type="component" value="Unassembled WGS sequence"/>
</dbReference>
<keyword evidence="4" id="KW-1185">Reference proteome</keyword>
<organism evidence="3 4">
    <name type="scientific">Lolium multiflorum</name>
    <name type="common">Italian ryegrass</name>
    <name type="synonym">Lolium perenne subsp. multiflorum</name>
    <dbReference type="NCBI Taxonomy" id="4521"/>
    <lineage>
        <taxon>Eukaryota</taxon>
        <taxon>Viridiplantae</taxon>
        <taxon>Streptophyta</taxon>
        <taxon>Embryophyta</taxon>
        <taxon>Tracheophyta</taxon>
        <taxon>Spermatophyta</taxon>
        <taxon>Magnoliopsida</taxon>
        <taxon>Liliopsida</taxon>
        <taxon>Poales</taxon>
        <taxon>Poaceae</taxon>
        <taxon>BOP clade</taxon>
        <taxon>Pooideae</taxon>
        <taxon>Poodae</taxon>
        <taxon>Poeae</taxon>
        <taxon>Poeae Chloroplast Group 2 (Poeae type)</taxon>
        <taxon>Loliodinae</taxon>
        <taxon>Loliinae</taxon>
        <taxon>Lolium</taxon>
    </lineage>
</organism>
<dbReference type="AlphaFoldDB" id="A0AAD8QJ80"/>
<name>A0AAD8QJ80_LOLMU</name>